<dbReference type="GeneID" id="63751506"/>
<proteinExistence type="predicted"/>
<keyword evidence="3" id="KW-1185">Reference proteome</keyword>
<organism evidence="2 3">
    <name type="scientific">Aspergillus wentii DTO 134E9</name>
    <dbReference type="NCBI Taxonomy" id="1073089"/>
    <lineage>
        <taxon>Eukaryota</taxon>
        <taxon>Fungi</taxon>
        <taxon>Dikarya</taxon>
        <taxon>Ascomycota</taxon>
        <taxon>Pezizomycotina</taxon>
        <taxon>Eurotiomycetes</taxon>
        <taxon>Eurotiomycetidae</taxon>
        <taxon>Eurotiales</taxon>
        <taxon>Aspergillaceae</taxon>
        <taxon>Aspergillus</taxon>
        <taxon>Aspergillus subgen. Cremei</taxon>
    </lineage>
</organism>
<gene>
    <name evidence="2" type="ORF">ASPWEDRAFT_418147</name>
</gene>
<accession>A0A1L9RP95</accession>
<name>A0A1L9RP95_ASPWE</name>
<dbReference type="EMBL" id="KV878211">
    <property type="protein sequence ID" value="OJJ36693.1"/>
    <property type="molecule type" value="Genomic_DNA"/>
</dbReference>
<reference evidence="3" key="1">
    <citation type="journal article" date="2017" name="Genome Biol.">
        <title>Comparative genomics reveals high biological diversity and specific adaptations in the industrially and medically important fungal genus Aspergillus.</title>
        <authorList>
            <person name="de Vries R.P."/>
            <person name="Riley R."/>
            <person name="Wiebenga A."/>
            <person name="Aguilar-Osorio G."/>
            <person name="Amillis S."/>
            <person name="Uchima C.A."/>
            <person name="Anderluh G."/>
            <person name="Asadollahi M."/>
            <person name="Askin M."/>
            <person name="Barry K."/>
            <person name="Battaglia E."/>
            <person name="Bayram O."/>
            <person name="Benocci T."/>
            <person name="Braus-Stromeyer S.A."/>
            <person name="Caldana C."/>
            <person name="Canovas D."/>
            <person name="Cerqueira G.C."/>
            <person name="Chen F."/>
            <person name="Chen W."/>
            <person name="Choi C."/>
            <person name="Clum A."/>
            <person name="Dos Santos R.A."/>
            <person name="Damasio A.R."/>
            <person name="Diallinas G."/>
            <person name="Emri T."/>
            <person name="Fekete E."/>
            <person name="Flipphi M."/>
            <person name="Freyberg S."/>
            <person name="Gallo A."/>
            <person name="Gournas C."/>
            <person name="Habgood R."/>
            <person name="Hainaut M."/>
            <person name="Harispe M.L."/>
            <person name="Henrissat B."/>
            <person name="Hilden K.S."/>
            <person name="Hope R."/>
            <person name="Hossain A."/>
            <person name="Karabika E."/>
            <person name="Karaffa L."/>
            <person name="Karanyi Z."/>
            <person name="Krasevec N."/>
            <person name="Kuo A."/>
            <person name="Kusch H."/>
            <person name="LaButti K."/>
            <person name="Lagendijk E.L."/>
            <person name="Lapidus A."/>
            <person name="Levasseur A."/>
            <person name="Lindquist E."/>
            <person name="Lipzen A."/>
            <person name="Logrieco A.F."/>
            <person name="MacCabe A."/>
            <person name="Maekelae M.R."/>
            <person name="Malavazi I."/>
            <person name="Melin P."/>
            <person name="Meyer V."/>
            <person name="Mielnichuk N."/>
            <person name="Miskei M."/>
            <person name="Molnar A.P."/>
            <person name="Mule G."/>
            <person name="Ngan C.Y."/>
            <person name="Orejas M."/>
            <person name="Orosz E."/>
            <person name="Ouedraogo J.P."/>
            <person name="Overkamp K.M."/>
            <person name="Park H.-S."/>
            <person name="Perrone G."/>
            <person name="Piumi F."/>
            <person name="Punt P.J."/>
            <person name="Ram A.F."/>
            <person name="Ramon A."/>
            <person name="Rauscher S."/>
            <person name="Record E."/>
            <person name="Riano-Pachon D.M."/>
            <person name="Robert V."/>
            <person name="Roehrig J."/>
            <person name="Ruller R."/>
            <person name="Salamov A."/>
            <person name="Salih N.S."/>
            <person name="Samson R.A."/>
            <person name="Sandor E."/>
            <person name="Sanguinetti M."/>
            <person name="Schuetze T."/>
            <person name="Sepcic K."/>
            <person name="Shelest E."/>
            <person name="Sherlock G."/>
            <person name="Sophianopoulou V."/>
            <person name="Squina F.M."/>
            <person name="Sun H."/>
            <person name="Susca A."/>
            <person name="Todd R.B."/>
            <person name="Tsang A."/>
            <person name="Unkles S.E."/>
            <person name="van de Wiele N."/>
            <person name="van Rossen-Uffink D."/>
            <person name="Oliveira J.V."/>
            <person name="Vesth T.C."/>
            <person name="Visser J."/>
            <person name="Yu J.-H."/>
            <person name="Zhou M."/>
            <person name="Andersen M.R."/>
            <person name="Archer D.B."/>
            <person name="Baker S.E."/>
            <person name="Benoit I."/>
            <person name="Brakhage A.A."/>
            <person name="Braus G.H."/>
            <person name="Fischer R."/>
            <person name="Frisvad J.C."/>
            <person name="Goldman G.H."/>
            <person name="Houbraken J."/>
            <person name="Oakley B."/>
            <person name="Pocsi I."/>
            <person name="Scazzocchio C."/>
            <person name="Seiboth B."/>
            <person name="vanKuyk P.A."/>
            <person name="Wortman J."/>
            <person name="Dyer P.S."/>
            <person name="Grigoriev I.V."/>
        </authorList>
    </citation>
    <scope>NUCLEOTIDE SEQUENCE [LARGE SCALE GENOMIC DNA]</scope>
    <source>
        <strain evidence="3">DTO 134E9</strain>
    </source>
</reference>
<dbReference type="AlphaFoldDB" id="A0A1L9RP95"/>
<evidence type="ECO:0000313" key="3">
    <source>
        <dbReference type="Proteomes" id="UP000184383"/>
    </source>
</evidence>
<keyword evidence="1" id="KW-0812">Transmembrane</keyword>
<keyword evidence="1" id="KW-1133">Transmembrane helix</keyword>
<dbReference type="RefSeq" id="XP_040690369.1">
    <property type="nucleotide sequence ID" value="XM_040835658.1"/>
</dbReference>
<evidence type="ECO:0000313" key="2">
    <source>
        <dbReference type="EMBL" id="OJJ36693.1"/>
    </source>
</evidence>
<keyword evidence="1" id="KW-0472">Membrane</keyword>
<evidence type="ECO:0000256" key="1">
    <source>
        <dbReference type="SAM" id="Phobius"/>
    </source>
</evidence>
<sequence>MIYFFWYNTLFVTAFNCFLFSRKKICALRLNYDLNITNSSGIRTCVVARLEKRFDKKKKKTKITTLLGVINTTKAERG</sequence>
<protein>
    <submittedName>
        <fullName evidence="2">Uncharacterized protein</fullName>
    </submittedName>
</protein>
<feature type="transmembrane region" description="Helical" evidence="1">
    <location>
        <begin position="6"/>
        <end position="21"/>
    </location>
</feature>
<dbReference type="VEuPathDB" id="FungiDB:ASPWEDRAFT_418147"/>
<dbReference type="Proteomes" id="UP000184383">
    <property type="component" value="Unassembled WGS sequence"/>
</dbReference>